<evidence type="ECO:0000256" key="1">
    <source>
        <dbReference type="SAM" id="MobiDB-lite"/>
    </source>
</evidence>
<sequence length="110" mass="11858">MPRRVDGGYAITKKCSPSLRISGGSEVKVPPELSLTGRDPTAEAATSRSADPISMKLVVTRARAPRAGNYHTMADTFAGPWAYLLIWAAKEEGSAADATEKTVLRCIHHY</sequence>
<keyword evidence="3" id="KW-1185">Reference proteome</keyword>
<name>A0A4C1UUB9_EUMVA</name>
<gene>
    <name evidence="2" type="ORF">EVAR_18379_1</name>
</gene>
<dbReference type="EMBL" id="BGZK01000226">
    <property type="protein sequence ID" value="GBP29899.1"/>
    <property type="molecule type" value="Genomic_DNA"/>
</dbReference>
<proteinExistence type="predicted"/>
<protein>
    <submittedName>
        <fullName evidence="2">Uncharacterized protein</fullName>
    </submittedName>
</protein>
<feature type="region of interest" description="Disordered" evidence="1">
    <location>
        <begin position="20"/>
        <end position="49"/>
    </location>
</feature>
<reference evidence="2 3" key="1">
    <citation type="journal article" date="2019" name="Commun. Biol.">
        <title>The bagworm genome reveals a unique fibroin gene that provides high tensile strength.</title>
        <authorList>
            <person name="Kono N."/>
            <person name="Nakamura H."/>
            <person name="Ohtoshi R."/>
            <person name="Tomita M."/>
            <person name="Numata K."/>
            <person name="Arakawa K."/>
        </authorList>
    </citation>
    <scope>NUCLEOTIDE SEQUENCE [LARGE SCALE GENOMIC DNA]</scope>
</reference>
<organism evidence="2 3">
    <name type="scientific">Eumeta variegata</name>
    <name type="common">Bagworm moth</name>
    <name type="synonym">Eumeta japonica</name>
    <dbReference type="NCBI Taxonomy" id="151549"/>
    <lineage>
        <taxon>Eukaryota</taxon>
        <taxon>Metazoa</taxon>
        <taxon>Ecdysozoa</taxon>
        <taxon>Arthropoda</taxon>
        <taxon>Hexapoda</taxon>
        <taxon>Insecta</taxon>
        <taxon>Pterygota</taxon>
        <taxon>Neoptera</taxon>
        <taxon>Endopterygota</taxon>
        <taxon>Lepidoptera</taxon>
        <taxon>Glossata</taxon>
        <taxon>Ditrysia</taxon>
        <taxon>Tineoidea</taxon>
        <taxon>Psychidae</taxon>
        <taxon>Oiketicinae</taxon>
        <taxon>Eumeta</taxon>
    </lineage>
</organism>
<evidence type="ECO:0000313" key="2">
    <source>
        <dbReference type="EMBL" id="GBP29899.1"/>
    </source>
</evidence>
<comment type="caution">
    <text evidence="2">The sequence shown here is derived from an EMBL/GenBank/DDBJ whole genome shotgun (WGS) entry which is preliminary data.</text>
</comment>
<accession>A0A4C1UUB9</accession>
<evidence type="ECO:0000313" key="3">
    <source>
        <dbReference type="Proteomes" id="UP000299102"/>
    </source>
</evidence>
<dbReference type="AlphaFoldDB" id="A0A4C1UUB9"/>
<dbReference type="Proteomes" id="UP000299102">
    <property type="component" value="Unassembled WGS sequence"/>
</dbReference>